<dbReference type="AlphaFoldDB" id="A0A0B7BQX6"/>
<protein>
    <submittedName>
        <fullName evidence="1">Uncharacterized protein</fullName>
    </submittedName>
</protein>
<name>A0A0B7BQX6_9EUPU</name>
<organism evidence="1">
    <name type="scientific">Arion vulgaris</name>
    <dbReference type="NCBI Taxonomy" id="1028688"/>
    <lineage>
        <taxon>Eukaryota</taxon>
        <taxon>Metazoa</taxon>
        <taxon>Spiralia</taxon>
        <taxon>Lophotrochozoa</taxon>
        <taxon>Mollusca</taxon>
        <taxon>Gastropoda</taxon>
        <taxon>Heterobranchia</taxon>
        <taxon>Euthyneura</taxon>
        <taxon>Panpulmonata</taxon>
        <taxon>Eupulmonata</taxon>
        <taxon>Stylommatophora</taxon>
        <taxon>Helicina</taxon>
        <taxon>Arionoidea</taxon>
        <taxon>Arionidae</taxon>
        <taxon>Arion</taxon>
    </lineage>
</organism>
<gene>
    <name evidence="1" type="primary">ORF206617</name>
</gene>
<dbReference type="EMBL" id="HACG01048503">
    <property type="protein sequence ID" value="CEK95368.1"/>
    <property type="molecule type" value="Transcribed_RNA"/>
</dbReference>
<accession>A0A0B7BQX6</accession>
<reference evidence="1" key="1">
    <citation type="submission" date="2014-12" db="EMBL/GenBank/DDBJ databases">
        <title>Insight into the proteome of Arion vulgaris.</title>
        <authorList>
            <person name="Aradska J."/>
            <person name="Bulat T."/>
            <person name="Smidak R."/>
            <person name="Sarate P."/>
            <person name="Gangsoo J."/>
            <person name="Sialana F."/>
            <person name="Bilban M."/>
            <person name="Lubec G."/>
        </authorList>
    </citation>
    <scope>NUCLEOTIDE SEQUENCE</scope>
    <source>
        <tissue evidence="1">Skin</tissue>
    </source>
</reference>
<evidence type="ECO:0000313" key="1">
    <source>
        <dbReference type="EMBL" id="CEK95368.1"/>
    </source>
</evidence>
<proteinExistence type="predicted"/>
<sequence>MFFSLINTYIVFYLFNIRQHWRKQFINSQYGRSKLKGHCQIQPIIIEYDIHGT</sequence>